<dbReference type="GO" id="GO:0005737">
    <property type="term" value="C:cytoplasm"/>
    <property type="evidence" value="ECO:0007669"/>
    <property type="project" value="TreeGrafter"/>
</dbReference>
<dbReference type="PANTHER" id="PTHR21240">
    <property type="entry name" value="2-AMINO-3-CARBOXYLMUCONATE-6-SEMIALDEHYDE DECARBOXYLASE"/>
    <property type="match status" value="1"/>
</dbReference>
<reference evidence="3 4" key="1">
    <citation type="submission" date="2020-08" db="EMBL/GenBank/DDBJ databases">
        <title>Genome sequence of Nocardioides mesophilus KACC 16243T.</title>
        <authorList>
            <person name="Hyun D.-W."/>
            <person name="Bae J.-W."/>
        </authorList>
    </citation>
    <scope>NUCLEOTIDE SEQUENCE [LARGE SCALE GENOMIC DNA]</scope>
    <source>
        <strain evidence="3 4">KACC 16243</strain>
    </source>
</reference>
<dbReference type="CDD" id="cd01292">
    <property type="entry name" value="metallo-dependent_hydrolases"/>
    <property type="match status" value="1"/>
</dbReference>
<proteinExistence type="predicted"/>
<evidence type="ECO:0000256" key="1">
    <source>
        <dbReference type="ARBA" id="ARBA00023239"/>
    </source>
</evidence>
<dbReference type="EMBL" id="CP060713">
    <property type="protein sequence ID" value="QNN54815.1"/>
    <property type="molecule type" value="Genomic_DNA"/>
</dbReference>
<evidence type="ECO:0000313" key="3">
    <source>
        <dbReference type="EMBL" id="QNN54815.1"/>
    </source>
</evidence>
<protein>
    <submittedName>
        <fullName evidence="3">Amidohydrolase</fullName>
    </submittedName>
</protein>
<dbReference type="GO" id="GO:0016787">
    <property type="term" value="F:hydrolase activity"/>
    <property type="evidence" value="ECO:0007669"/>
    <property type="project" value="UniProtKB-KW"/>
</dbReference>
<dbReference type="Pfam" id="PF04909">
    <property type="entry name" value="Amidohydro_2"/>
    <property type="match status" value="1"/>
</dbReference>
<dbReference type="Gene3D" id="3.20.20.140">
    <property type="entry name" value="Metal-dependent hydrolases"/>
    <property type="match status" value="1"/>
</dbReference>
<keyword evidence="1" id="KW-0456">Lyase</keyword>
<feature type="domain" description="Amidohydrolase-related" evidence="2">
    <location>
        <begin position="25"/>
        <end position="294"/>
    </location>
</feature>
<accession>A0A7G9RGU0</accession>
<dbReference type="GO" id="GO:0016831">
    <property type="term" value="F:carboxy-lyase activity"/>
    <property type="evidence" value="ECO:0007669"/>
    <property type="project" value="InterPro"/>
</dbReference>
<gene>
    <name evidence="3" type="ORF">H9L09_03635</name>
</gene>
<organism evidence="3 4">
    <name type="scientific">Nocardioides mesophilus</name>
    <dbReference type="NCBI Taxonomy" id="433659"/>
    <lineage>
        <taxon>Bacteria</taxon>
        <taxon>Bacillati</taxon>
        <taxon>Actinomycetota</taxon>
        <taxon>Actinomycetes</taxon>
        <taxon>Propionibacteriales</taxon>
        <taxon>Nocardioidaceae</taxon>
        <taxon>Nocardioides</taxon>
    </lineage>
</organism>
<dbReference type="InterPro" id="IPR032466">
    <property type="entry name" value="Metal_Hydrolase"/>
</dbReference>
<name>A0A7G9RGU0_9ACTN</name>
<dbReference type="Proteomes" id="UP000515947">
    <property type="component" value="Chromosome"/>
</dbReference>
<evidence type="ECO:0000259" key="2">
    <source>
        <dbReference type="Pfam" id="PF04909"/>
    </source>
</evidence>
<dbReference type="SUPFAM" id="SSF51556">
    <property type="entry name" value="Metallo-dependent hydrolases"/>
    <property type="match status" value="1"/>
</dbReference>
<dbReference type="GO" id="GO:0019748">
    <property type="term" value="P:secondary metabolic process"/>
    <property type="evidence" value="ECO:0007669"/>
    <property type="project" value="TreeGrafter"/>
</dbReference>
<dbReference type="InterPro" id="IPR032465">
    <property type="entry name" value="ACMSD"/>
</dbReference>
<dbReference type="KEGG" id="nmes:H9L09_03635"/>
<keyword evidence="4" id="KW-1185">Reference proteome</keyword>
<dbReference type="PANTHER" id="PTHR21240:SF28">
    <property type="entry name" value="ISO-OROTATE DECARBOXYLASE (EUROFUNG)"/>
    <property type="match status" value="1"/>
</dbReference>
<dbReference type="AlphaFoldDB" id="A0A7G9RGU0"/>
<sequence>MSPAVPLDDSGVPGWWAGLGLPGLVDVHVHFLPPSILARVREQFDNAGPLIGRPWPLHYRGDDEERIAQLRALGVRRFTALPYAHRPEVAEWLNGWAAELSAAVPEVIGSATFFPEPGVEEYVAARIESGTEVFKVHVQVGDFDVLDPLLTPVWGSLADAGTPVVIHINSGPVATPRTGPEPLRALMAAHPDLTLVLAHMGAPHYDEFMAVAEKHERVHLDTTMAFTDFWEEMAPFPRDLLPRLRDLQPKVLLGSDFPNIPYPYAQQLHALERLDLGDDWLRDVCWGNGSRLFGVPDPRVR</sequence>
<evidence type="ECO:0000313" key="4">
    <source>
        <dbReference type="Proteomes" id="UP000515947"/>
    </source>
</evidence>
<keyword evidence="3" id="KW-0378">Hydrolase</keyword>
<dbReference type="InterPro" id="IPR006680">
    <property type="entry name" value="Amidohydro-rel"/>
</dbReference>